<feature type="region of interest" description="Disordered" evidence="1">
    <location>
        <begin position="1"/>
        <end position="34"/>
    </location>
</feature>
<dbReference type="EMBL" id="CAMXCT010002557">
    <property type="protein sequence ID" value="CAI3998879.1"/>
    <property type="molecule type" value="Genomic_DNA"/>
</dbReference>
<feature type="compositionally biased region" description="Basic and acidic residues" evidence="1">
    <location>
        <begin position="1"/>
        <end position="13"/>
    </location>
</feature>
<dbReference type="EMBL" id="CAMXCT020002557">
    <property type="protein sequence ID" value="CAL1152254.1"/>
    <property type="molecule type" value="Genomic_DNA"/>
</dbReference>
<feature type="compositionally biased region" description="Low complexity" evidence="1">
    <location>
        <begin position="135"/>
        <end position="147"/>
    </location>
</feature>
<proteinExistence type="predicted"/>
<comment type="caution">
    <text evidence="2">The sequence shown here is derived from an EMBL/GenBank/DDBJ whole genome shotgun (WGS) entry which is preliminary data.</text>
</comment>
<dbReference type="AlphaFoldDB" id="A0A9P1CV58"/>
<reference evidence="3 4" key="2">
    <citation type="submission" date="2024-05" db="EMBL/GenBank/DDBJ databases">
        <authorList>
            <person name="Chen Y."/>
            <person name="Shah S."/>
            <person name="Dougan E. K."/>
            <person name="Thang M."/>
            <person name="Chan C."/>
        </authorList>
    </citation>
    <scope>NUCLEOTIDE SEQUENCE [LARGE SCALE GENOMIC DNA]</scope>
</reference>
<feature type="region of interest" description="Disordered" evidence="1">
    <location>
        <begin position="119"/>
        <end position="147"/>
    </location>
</feature>
<feature type="compositionally biased region" description="Acidic residues" evidence="1">
    <location>
        <begin position="18"/>
        <end position="31"/>
    </location>
</feature>
<evidence type="ECO:0000256" key="1">
    <source>
        <dbReference type="SAM" id="MobiDB-lite"/>
    </source>
</evidence>
<accession>A0A9P1CV58</accession>
<keyword evidence="4" id="KW-1185">Reference proteome</keyword>
<dbReference type="EMBL" id="CAMXCT030002557">
    <property type="protein sequence ID" value="CAL4786191.1"/>
    <property type="molecule type" value="Genomic_DNA"/>
</dbReference>
<gene>
    <name evidence="2" type="ORF">C1SCF055_LOCUS25142</name>
</gene>
<feature type="region of interest" description="Disordered" evidence="1">
    <location>
        <begin position="220"/>
        <end position="250"/>
    </location>
</feature>
<evidence type="ECO:0000313" key="3">
    <source>
        <dbReference type="EMBL" id="CAL4786191.1"/>
    </source>
</evidence>
<organism evidence="2">
    <name type="scientific">Cladocopium goreaui</name>
    <dbReference type="NCBI Taxonomy" id="2562237"/>
    <lineage>
        <taxon>Eukaryota</taxon>
        <taxon>Sar</taxon>
        <taxon>Alveolata</taxon>
        <taxon>Dinophyceae</taxon>
        <taxon>Suessiales</taxon>
        <taxon>Symbiodiniaceae</taxon>
        <taxon>Cladocopium</taxon>
    </lineage>
</organism>
<name>A0A9P1CV58_9DINO</name>
<protein>
    <submittedName>
        <fullName evidence="2">Uncharacterized protein</fullName>
    </submittedName>
</protein>
<reference evidence="2" key="1">
    <citation type="submission" date="2022-10" db="EMBL/GenBank/DDBJ databases">
        <authorList>
            <person name="Chen Y."/>
            <person name="Dougan E. K."/>
            <person name="Chan C."/>
            <person name="Rhodes N."/>
            <person name="Thang M."/>
        </authorList>
    </citation>
    <scope>NUCLEOTIDE SEQUENCE</scope>
</reference>
<sequence>MGGAHGEKGEHGTPLDSDFSDDSESQSSDDDVNVKSDTDYIHFVNAYTKHPKLKEVGLTLLVDHSGRIAKRPTIKDVVANRHVSRFRRLLKKATRAKNKKLQRMKDYAVKIGWPLPKGGRGDPANLSEIPDIRTSSSSSGSMVSGLGSSEVSAQSSIMAKLVRVADQLKAFEVGKSPGETSPVGKDPPLVVGAESKIKENKINQGKVKLAQIFQKSKMRRLSGAGAAQSDPVSPEQKHADGNSGSPGVPDYVLCL</sequence>
<evidence type="ECO:0000313" key="4">
    <source>
        <dbReference type="Proteomes" id="UP001152797"/>
    </source>
</evidence>
<evidence type="ECO:0000313" key="2">
    <source>
        <dbReference type="EMBL" id="CAI3998879.1"/>
    </source>
</evidence>
<dbReference type="Proteomes" id="UP001152797">
    <property type="component" value="Unassembled WGS sequence"/>
</dbReference>